<dbReference type="AlphaFoldDB" id="A0AAW7Q667"/>
<dbReference type="Gene3D" id="1.25.40.10">
    <property type="entry name" value="Tetratricopeptide repeat domain"/>
    <property type="match status" value="1"/>
</dbReference>
<evidence type="ECO:0000313" key="5">
    <source>
        <dbReference type="EMBL" id="MDN5114962.1"/>
    </source>
</evidence>
<dbReference type="GO" id="GO:0008800">
    <property type="term" value="F:beta-lactamase activity"/>
    <property type="evidence" value="ECO:0007669"/>
    <property type="project" value="UniProtKB-EC"/>
</dbReference>
<accession>A0AAW7Q667</accession>
<name>A0AAW7Q667_9BACT</name>
<keyword evidence="3" id="KW-1015">Disulfide bond</keyword>
<dbReference type="EMBL" id="JAQJJC010000018">
    <property type="protein sequence ID" value="MDN5114962.1"/>
    <property type="molecule type" value="Genomic_DNA"/>
</dbReference>
<keyword evidence="4" id="KW-0046">Antibiotic resistance</keyword>
<reference evidence="5" key="1">
    <citation type="journal article" date="2023" name="Microorganisms">
        <title>Genomic Characterization of Arcobacter butzleri Strains Isolated from Various Sources in Lithuania.</title>
        <authorList>
            <person name="Uljanovas D."/>
            <person name="Golz G."/>
            <person name="Fleischmann S."/>
            <person name="Kudirkiene E."/>
            <person name="Kasetiene N."/>
            <person name="Grineviciene A."/>
            <person name="Tamuleviciene E."/>
            <person name="Aksomaitiene J."/>
            <person name="Alter T."/>
            <person name="Malakauskas M."/>
        </authorList>
    </citation>
    <scope>NUCLEOTIDE SEQUENCE</scope>
    <source>
        <strain evidence="5">W48</strain>
    </source>
</reference>
<dbReference type="PANTHER" id="PTHR11102:SF160">
    <property type="entry name" value="ERAD-ASSOCIATED E3 UBIQUITIN-PROTEIN LIGASE COMPONENT HRD3"/>
    <property type="match status" value="1"/>
</dbReference>
<dbReference type="Proteomes" id="UP001170713">
    <property type="component" value="Unassembled WGS sequence"/>
</dbReference>
<gene>
    <name evidence="5" type="ORF">PJV88_10005</name>
</gene>
<protein>
    <recommendedName>
        <fullName evidence="2">beta-lactamase</fullName>
        <ecNumber evidence="2">3.5.2.6</ecNumber>
    </recommendedName>
</protein>
<reference evidence="5" key="2">
    <citation type="submission" date="2023-01" db="EMBL/GenBank/DDBJ databases">
        <authorList>
            <person name="Uljanovas D."/>
        </authorList>
    </citation>
    <scope>NUCLEOTIDE SEQUENCE</scope>
    <source>
        <strain evidence="5">W48</strain>
    </source>
</reference>
<comment type="caution">
    <text evidence="5">The sequence shown here is derived from an EMBL/GenBank/DDBJ whole genome shotgun (WGS) entry which is preliminary data.</text>
</comment>
<proteinExistence type="predicted"/>
<dbReference type="Pfam" id="PF08238">
    <property type="entry name" value="Sel1"/>
    <property type="match status" value="5"/>
</dbReference>
<dbReference type="GO" id="GO:0046677">
    <property type="term" value="P:response to antibiotic"/>
    <property type="evidence" value="ECO:0007669"/>
    <property type="project" value="UniProtKB-KW"/>
</dbReference>
<evidence type="ECO:0000256" key="2">
    <source>
        <dbReference type="ARBA" id="ARBA00012865"/>
    </source>
</evidence>
<dbReference type="PANTHER" id="PTHR11102">
    <property type="entry name" value="SEL-1-LIKE PROTEIN"/>
    <property type="match status" value="1"/>
</dbReference>
<dbReference type="SMART" id="SM00671">
    <property type="entry name" value="SEL1"/>
    <property type="match status" value="4"/>
</dbReference>
<dbReference type="RefSeq" id="WP_301343275.1">
    <property type="nucleotide sequence ID" value="NZ_JAQJJC010000018.1"/>
</dbReference>
<comment type="catalytic activity">
    <reaction evidence="1">
        <text>a beta-lactam + H2O = a substituted beta-amino acid</text>
        <dbReference type="Rhea" id="RHEA:20401"/>
        <dbReference type="ChEBI" id="CHEBI:15377"/>
        <dbReference type="ChEBI" id="CHEBI:35627"/>
        <dbReference type="ChEBI" id="CHEBI:140347"/>
        <dbReference type="EC" id="3.5.2.6"/>
    </reaction>
</comment>
<dbReference type="InterPro" id="IPR006597">
    <property type="entry name" value="Sel1-like"/>
</dbReference>
<dbReference type="InterPro" id="IPR050767">
    <property type="entry name" value="Sel1_AlgK"/>
</dbReference>
<dbReference type="InterPro" id="IPR011990">
    <property type="entry name" value="TPR-like_helical_dom_sf"/>
</dbReference>
<evidence type="ECO:0000256" key="4">
    <source>
        <dbReference type="ARBA" id="ARBA00023251"/>
    </source>
</evidence>
<evidence type="ECO:0000256" key="1">
    <source>
        <dbReference type="ARBA" id="ARBA00001526"/>
    </source>
</evidence>
<sequence>MLKKFILTLVTSITFVFATTYEDGIKAFDRNDYKTAINIWQELANQGDGNSQYSLGVMYLKGLGIEQNYKKAKELFEKASYRKQSQAGSVLSIMYLNGLGVKKDYDKAFHSTTYPDEKFNIAMMYYEGKGIEKNLLRAKELFLISFLFGSIEGGYMVGYSYSQGLGVEKDLRKAKIWFDKACKKGLKTSCENYQKLVQEGY</sequence>
<dbReference type="SUPFAM" id="SSF81901">
    <property type="entry name" value="HCP-like"/>
    <property type="match status" value="1"/>
</dbReference>
<evidence type="ECO:0000256" key="3">
    <source>
        <dbReference type="ARBA" id="ARBA00023157"/>
    </source>
</evidence>
<evidence type="ECO:0000313" key="6">
    <source>
        <dbReference type="Proteomes" id="UP001170713"/>
    </source>
</evidence>
<organism evidence="5 6">
    <name type="scientific">Aliarcobacter butzleri</name>
    <dbReference type="NCBI Taxonomy" id="28197"/>
    <lineage>
        <taxon>Bacteria</taxon>
        <taxon>Pseudomonadati</taxon>
        <taxon>Campylobacterota</taxon>
        <taxon>Epsilonproteobacteria</taxon>
        <taxon>Campylobacterales</taxon>
        <taxon>Arcobacteraceae</taxon>
        <taxon>Aliarcobacter</taxon>
    </lineage>
</organism>
<dbReference type="EC" id="3.5.2.6" evidence="2"/>